<comment type="subcellular location">
    <subcellularLocation>
        <location evidence="3">Cytoplasm</location>
    </subcellularLocation>
</comment>
<keyword evidence="3" id="KW-0963">Cytoplasm</keyword>
<protein>
    <recommendedName>
        <fullName evidence="3">Ubiquitin thioesterase OTU</fullName>
        <ecNumber evidence="3">3.4.19.12</ecNumber>
    </recommendedName>
</protein>
<accession>A0A9P0ZWT3</accession>
<dbReference type="GO" id="GO:0016579">
    <property type="term" value="P:protein deubiquitination"/>
    <property type="evidence" value="ECO:0007669"/>
    <property type="project" value="TreeGrafter"/>
</dbReference>
<dbReference type="EMBL" id="CAMAPE010000074">
    <property type="protein sequence ID" value="CAH9117911.1"/>
    <property type="molecule type" value="Genomic_DNA"/>
</dbReference>
<name>A0A9P0ZWT3_CUSEU</name>
<dbReference type="SUPFAM" id="SSF54001">
    <property type="entry name" value="Cysteine proteinases"/>
    <property type="match status" value="1"/>
</dbReference>
<dbReference type="InterPro" id="IPR038765">
    <property type="entry name" value="Papain-like_cys_pep_sf"/>
</dbReference>
<dbReference type="GO" id="GO:0004843">
    <property type="term" value="F:cysteine-type deubiquitinase activity"/>
    <property type="evidence" value="ECO:0007669"/>
    <property type="project" value="UniProtKB-UniRule"/>
</dbReference>
<evidence type="ECO:0000259" key="4">
    <source>
        <dbReference type="PROSITE" id="PS50802"/>
    </source>
</evidence>
<comment type="function">
    <text evidence="3">Hydrolase that can remove conjugated ubiquitin from proteins and may therefore play an important regulatory role at the level of protein turnover by preventing degradation.</text>
</comment>
<dbReference type="OrthoDB" id="409956at2759"/>
<organism evidence="5 6">
    <name type="scientific">Cuscuta europaea</name>
    <name type="common">European dodder</name>
    <dbReference type="NCBI Taxonomy" id="41803"/>
    <lineage>
        <taxon>Eukaryota</taxon>
        <taxon>Viridiplantae</taxon>
        <taxon>Streptophyta</taxon>
        <taxon>Embryophyta</taxon>
        <taxon>Tracheophyta</taxon>
        <taxon>Spermatophyta</taxon>
        <taxon>Magnoliopsida</taxon>
        <taxon>eudicotyledons</taxon>
        <taxon>Gunneridae</taxon>
        <taxon>Pentapetalae</taxon>
        <taxon>asterids</taxon>
        <taxon>lamiids</taxon>
        <taxon>Solanales</taxon>
        <taxon>Convolvulaceae</taxon>
        <taxon>Cuscuteae</taxon>
        <taxon>Cuscuta</taxon>
        <taxon>Cuscuta subgen. Cuscuta</taxon>
    </lineage>
</organism>
<dbReference type="Proteomes" id="UP001152484">
    <property type="component" value="Unassembled WGS sequence"/>
</dbReference>
<evidence type="ECO:0000256" key="1">
    <source>
        <dbReference type="ARBA" id="ARBA00000707"/>
    </source>
</evidence>
<dbReference type="GO" id="GO:0036503">
    <property type="term" value="P:ERAD pathway"/>
    <property type="evidence" value="ECO:0007669"/>
    <property type="project" value="TreeGrafter"/>
</dbReference>
<dbReference type="GO" id="GO:0030968">
    <property type="term" value="P:endoplasmic reticulum unfolded protein response"/>
    <property type="evidence" value="ECO:0007669"/>
    <property type="project" value="TreeGrafter"/>
</dbReference>
<evidence type="ECO:0000313" key="5">
    <source>
        <dbReference type="EMBL" id="CAH9117911.1"/>
    </source>
</evidence>
<comment type="catalytic activity">
    <reaction evidence="1 3">
        <text>Thiol-dependent hydrolysis of ester, thioester, amide, peptide and isopeptide bonds formed by the C-terminal Gly of ubiquitin (a 76-residue protein attached to proteins as an intracellular targeting signal).</text>
        <dbReference type="EC" id="3.4.19.12"/>
    </reaction>
</comment>
<evidence type="ECO:0000256" key="2">
    <source>
        <dbReference type="ARBA" id="ARBA00022801"/>
    </source>
</evidence>
<reference evidence="5" key="1">
    <citation type="submission" date="2022-07" db="EMBL/GenBank/DDBJ databases">
        <authorList>
            <person name="Macas J."/>
            <person name="Novak P."/>
            <person name="Neumann P."/>
        </authorList>
    </citation>
    <scope>NUCLEOTIDE SEQUENCE</scope>
</reference>
<evidence type="ECO:0000313" key="6">
    <source>
        <dbReference type="Proteomes" id="UP001152484"/>
    </source>
</evidence>
<dbReference type="PROSITE" id="PS50802">
    <property type="entry name" value="OTU"/>
    <property type="match status" value="1"/>
</dbReference>
<dbReference type="PANTHER" id="PTHR13312:SF6">
    <property type="entry name" value="UBIQUITIN THIOESTERASE OTU"/>
    <property type="match status" value="1"/>
</dbReference>
<comment type="caution">
    <text evidence="5">The sequence shown here is derived from an EMBL/GenBank/DDBJ whole genome shotgun (WGS) entry which is preliminary data.</text>
</comment>
<feature type="domain" description="OTU" evidence="4">
    <location>
        <begin position="133"/>
        <end position="271"/>
    </location>
</feature>
<dbReference type="Pfam" id="PF02338">
    <property type="entry name" value="OTU"/>
    <property type="match status" value="1"/>
</dbReference>
<evidence type="ECO:0000256" key="3">
    <source>
        <dbReference type="RuleBase" id="RU367104"/>
    </source>
</evidence>
<dbReference type="AlphaFoldDB" id="A0A9P0ZWT3"/>
<keyword evidence="6" id="KW-1185">Reference proteome</keyword>
<dbReference type="GO" id="GO:0005634">
    <property type="term" value="C:nucleus"/>
    <property type="evidence" value="ECO:0007669"/>
    <property type="project" value="TreeGrafter"/>
</dbReference>
<dbReference type="PANTHER" id="PTHR13312">
    <property type="entry name" value="HIV-INDUCED PROTEIN-7-LIKE PROTEASE"/>
    <property type="match status" value="1"/>
</dbReference>
<dbReference type="EC" id="3.4.19.12" evidence="3"/>
<keyword evidence="3" id="KW-0788">Thiol protease</keyword>
<keyword evidence="3" id="KW-0833">Ubl conjugation pathway</keyword>
<dbReference type="Gene3D" id="3.90.70.80">
    <property type="match status" value="1"/>
</dbReference>
<dbReference type="FunFam" id="3.90.70.80:FF:000007">
    <property type="entry name" value="OTU domain-containing protein"/>
    <property type="match status" value="1"/>
</dbReference>
<dbReference type="InterPro" id="IPR003323">
    <property type="entry name" value="OTU_dom"/>
</dbReference>
<keyword evidence="3" id="KW-0645">Protease</keyword>
<dbReference type="CDD" id="cd22760">
    <property type="entry name" value="OTU_plant_OTU4-like"/>
    <property type="match status" value="1"/>
</dbReference>
<dbReference type="GO" id="GO:0005829">
    <property type="term" value="C:cytosol"/>
    <property type="evidence" value="ECO:0007669"/>
    <property type="project" value="TreeGrafter"/>
</dbReference>
<gene>
    <name evidence="5" type="ORF">CEURO_LOCUS21737</name>
</gene>
<sequence>MMLCSPSKTCVKSVVCLRRNIVSYGYGHSKFRYATILSSKSNSSIPTICFRSSWKDCLAISTGTHNMDMMKFFIPSQAKRQSNMGLITWQKCFASFFLFVCCSNSDPVYAKGFECKDDESDSLRGGKEVYTDYSVIGIPGDGRCMFRSVAHGACLRSGKVAPDEKLQRQLADELREKVADEFIRRREQTEWFIEGDFDKYVAQMRKSHVWGGEPELLMASHVLRMPITVYMYDQKHRGLISIAEYGQEYGKDNPIRVLYHGYGHYDAVQIPGKKDTRSRL</sequence>
<proteinExistence type="predicted"/>
<dbReference type="InterPro" id="IPR047947">
    <property type="entry name" value="OTU4_OTU"/>
</dbReference>
<keyword evidence="2 3" id="KW-0378">Hydrolase</keyword>